<dbReference type="InParanoid" id="A0A0P0VQ11"/>
<dbReference type="Proteomes" id="UP000059680">
    <property type="component" value="Chromosome 2"/>
</dbReference>
<reference evidence="1 2" key="2">
    <citation type="journal article" date="2013" name="Plant Cell Physiol.">
        <title>Rice Annotation Project Database (RAP-DB): an integrative and interactive database for rice genomics.</title>
        <authorList>
            <person name="Sakai H."/>
            <person name="Lee S.S."/>
            <person name="Tanaka T."/>
            <person name="Numa H."/>
            <person name="Kim J."/>
            <person name="Kawahara Y."/>
            <person name="Wakimoto H."/>
            <person name="Yang C.C."/>
            <person name="Iwamoto M."/>
            <person name="Abe T."/>
            <person name="Yamada Y."/>
            <person name="Muto A."/>
            <person name="Inokuchi H."/>
            <person name="Ikemura T."/>
            <person name="Matsumoto T."/>
            <person name="Sasaki T."/>
            <person name="Itoh T."/>
        </authorList>
    </citation>
    <scope>NUCLEOTIDE SEQUENCE [LARGE SCALE GENOMIC DNA]</scope>
    <source>
        <strain evidence="2">cv. Nipponbare</strain>
    </source>
</reference>
<sequence>MRAEQGLSRLAVTAVIGGVVVASPQHDGDEPLGHEVEREDARHLAWFGDDVEPPVDMMRTSPANVFMIDILDGLLVGHDVRRETEQSSATSAAASAGSGYNEAVAVGDRRQVGRRPACGHLAAGRGGLPAASSMVI</sequence>
<dbReference type="AlphaFoldDB" id="A0A0P0VQ11"/>
<reference evidence="1 2" key="3">
    <citation type="journal article" date="2013" name="Rice">
        <title>Improvement of the Oryza sativa Nipponbare reference genome using next generation sequence and optical map data.</title>
        <authorList>
            <person name="Kawahara Y."/>
            <person name="de la Bastide M."/>
            <person name="Hamilton J.P."/>
            <person name="Kanamori H."/>
            <person name="McCombie W.R."/>
            <person name="Ouyang S."/>
            <person name="Schwartz D.C."/>
            <person name="Tanaka T."/>
            <person name="Wu J."/>
            <person name="Zhou S."/>
            <person name="Childs K.L."/>
            <person name="Davidson R.M."/>
            <person name="Lin H."/>
            <person name="Quesada-Ocampo L."/>
            <person name="Vaillancourt B."/>
            <person name="Sakai H."/>
            <person name="Lee S.S."/>
            <person name="Kim J."/>
            <person name="Numa H."/>
            <person name="Itoh T."/>
            <person name="Buell C.R."/>
            <person name="Matsumoto T."/>
        </authorList>
    </citation>
    <scope>NUCLEOTIDE SEQUENCE [LARGE SCALE GENOMIC DNA]</scope>
    <source>
        <strain evidence="2">cv. Nipponbare</strain>
    </source>
</reference>
<gene>
    <name evidence="1" type="ordered locus">Os02g0770201</name>
    <name evidence="1" type="ORF">OSNPB_020770201</name>
</gene>
<reference evidence="2" key="1">
    <citation type="journal article" date="2005" name="Nature">
        <title>The map-based sequence of the rice genome.</title>
        <authorList>
            <consortium name="International rice genome sequencing project (IRGSP)"/>
            <person name="Matsumoto T."/>
            <person name="Wu J."/>
            <person name="Kanamori H."/>
            <person name="Katayose Y."/>
            <person name="Fujisawa M."/>
            <person name="Namiki N."/>
            <person name="Mizuno H."/>
            <person name="Yamamoto K."/>
            <person name="Antonio B.A."/>
            <person name="Baba T."/>
            <person name="Sakata K."/>
            <person name="Nagamura Y."/>
            <person name="Aoki H."/>
            <person name="Arikawa K."/>
            <person name="Arita K."/>
            <person name="Bito T."/>
            <person name="Chiden Y."/>
            <person name="Fujitsuka N."/>
            <person name="Fukunaka R."/>
            <person name="Hamada M."/>
            <person name="Harada C."/>
            <person name="Hayashi A."/>
            <person name="Hijishita S."/>
            <person name="Honda M."/>
            <person name="Hosokawa S."/>
            <person name="Ichikawa Y."/>
            <person name="Idonuma A."/>
            <person name="Iijima M."/>
            <person name="Ikeda M."/>
            <person name="Ikeno M."/>
            <person name="Ito K."/>
            <person name="Ito S."/>
            <person name="Ito T."/>
            <person name="Ito Y."/>
            <person name="Ito Y."/>
            <person name="Iwabuchi A."/>
            <person name="Kamiya K."/>
            <person name="Karasawa W."/>
            <person name="Kurita K."/>
            <person name="Katagiri S."/>
            <person name="Kikuta A."/>
            <person name="Kobayashi H."/>
            <person name="Kobayashi N."/>
            <person name="Machita K."/>
            <person name="Maehara T."/>
            <person name="Masukawa M."/>
            <person name="Mizubayashi T."/>
            <person name="Mukai Y."/>
            <person name="Nagasaki H."/>
            <person name="Nagata Y."/>
            <person name="Naito S."/>
            <person name="Nakashima M."/>
            <person name="Nakama Y."/>
            <person name="Nakamichi Y."/>
            <person name="Nakamura M."/>
            <person name="Meguro A."/>
            <person name="Negishi M."/>
            <person name="Ohta I."/>
            <person name="Ohta T."/>
            <person name="Okamoto M."/>
            <person name="Ono N."/>
            <person name="Saji S."/>
            <person name="Sakaguchi M."/>
            <person name="Sakai K."/>
            <person name="Shibata M."/>
            <person name="Shimokawa T."/>
            <person name="Song J."/>
            <person name="Takazaki Y."/>
            <person name="Terasawa K."/>
            <person name="Tsugane M."/>
            <person name="Tsuji K."/>
            <person name="Ueda S."/>
            <person name="Waki K."/>
            <person name="Yamagata H."/>
            <person name="Yamamoto M."/>
            <person name="Yamamoto S."/>
            <person name="Yamane H."/>
            <person name="Yoshiki S."/>
            <person name="Yoshihara R."/>
            <person name="Yukawa K."/>
            <person name="Zhong H."/>
            <person name="Yano M."/>
            <person name="Yuan Q."/>
            <person name="Ouyang S."/>
            <person name="Liu J."/>
            <person name="Jones K.M."/>
            <person name="Gansberger K."/>
            <person name="Moffat K."/>
            <person name="Hill J."/>
            <person name="Bera J."/>
            <person name="Fadrosh D."/>
            <person name="Jin S."/>
            <person name="Johri S."/>
            <person name="Kim M."/>
            <person name="Overton L."/>
            <person name="Reardon M."/>
            <person name="Tsitrin T."/>
            <person name="Vuong H."/>
            <person name="Weaver B."/>
            <person name="Ciecko A."/>
            <person name="Tallon L."/>
            <person name="Jackson J."/>
            <person name="Pai G."/>
            <person name="Aken S.V."/>
            <person name="Utterback T."/>
            <person name="Reidmuller S."/>
            <person name="Feldblyum T."/>
            <person name="Hsiao J."/>
            <person name="Zismann V."/>
            <person name="Iobst S."/>
            <person name="de Vazeille A.R."/>
            <person name="Buell C.R."/>
            <person name="Ying K."/>
            <person name="Li Y."/>
            <person name="Lu T."/>
            <person name="Huang Y."/>
            <person name="Zhao Q."/>
            <person name="Feng Q."/>
            <person name="Zhang L."/>
            <person name="Zhu J."/>
            <person name="Weng Q."/>
            <person name="Mu J."/>
            <person name="Lu Y."/>
            <person name="Fan D."/>
            <person name="Liu Y."/>
            <person name="Guan J."/>
            <person name="Zhang Y."/>
            <person name="Yu S."/>
            <person name="Liu X."/>
            <person name="Zhang Y."/>
            <person name="Hong G."/>
            <person name="Han B."/>
            <person name="Choisne N."/>
            <person name="Demange N."/>
            <person name="Orjeda G."/>
            <person name="Samain S."/>
            <person name="Cattolico L."/>
            <person name="Pelletier E."/>
            <person name="Couloux A."/>
            <person name="Segurens B."/>
            <person name="Wincker P."/>
            <person name="D'Hont A."/>
            <person name="Scarpelli C."/>
            <person name="Weissenbach J."/>
            <person name="Salanoubat M."/>
            <person name="Quetier F."/>
            <person name="Yu Y."/>
            <person name="Kim H.R."/>
            <person name="Rambo T."/>
            <person name="Currie J."/>
            <person name="Collura K."/>
            <person name="Luo M."/>
            <person name="Yang T."/>
            <person name="Ammiraju J.S.S."/>
            <person name="Engler F."/>
            <person name="Soderlund C."/>
            <person name="Wing R.A."/>
            <person name="Palmer L.E."/>
            <person name="de la Bastide M."/>
            <person name="Spiegel L."/>
            <person name="Nascimento L."/>
            <person name="Zutavern T."/>
            <person name="O'Shaughnessy A."/>
            <person name="Dike S."/>
            <person name="Dedhia N."/>
            <person name="Preston R."/>
            <person name="Balija V."/>
            <person name="McCombie W.R."/>
            <person name="Chow T."/>
            <person name="Chen H."/>
            <person name="Chung M."/>
            <person name="Chen C."/>
            <person name="Shaw J."/>
            <person name="Wu H."/>
            <person name="Hsiao K."/>
            <person name="Chao Y."/>
            <person name="Chu M."/>
            <person name="Cheng C."/>
            <person name="Hour A."/>
            <person name="Lee P."/>
            <person name="Lin S."/>
            <person name="Lin Y."/>
            <person name="Liou J."/>
            <person name="Liu S."/>
            <person name="Hsing Y."/>
            <person name="Raghuvanshi S."/>
            <person name="Mohanty A."/>
            <person name="Bharti A.K."/>
            <person name="Gaur A."/>
            <person name="Gupta V."/>
            <person name="Kumar D."/>
            <person name="Ravi V."/>
            <person name="Vij S."/>
            <person name="Kapur A."/>
            <person name="Khurana P."/>
            <person name="Khurana P."/>
            <person name="Khurana J.P."/>
            <person name="Tyagi A.K."/>
            <person name="Gaikwad K."/>
            <person name="Singh A."/>
            <person name="Dalal V."/>
            <person name="Srivastava S."/>
            <person name="Dixit A."/>
            <person name="Pal A.K."/>
            <person name="Ghazi I.A."/>
            <person name="Yadav M."/>
            <person name="Pandit A."/>
            <person name="Bhargava A."/>
            <person name="Sureshbabu K."/>
            <person name="Batra K."/>
            <person name="Sharma T.R."/>
            <person name="Mohapatra T."/>
            <person name="Singh N.K."/>
            <person name="Messing J."/>
            <person name="Nelson A.B."/>
            <person name="Fuks G."/>
            <person name="Kavchok S."/>
            <person name="Keizer G."/>
            <person name="Linton E."/>
            <person name="Llaca V."/>
            <person name="Song R."/>
            <person name="Tanyolac B."/>
            <person name="Young S."/>
            <person name="Ho-Il K."/>
            <person name="Hahn J.H."/>
            <person name="Sangsakoo G."/>
            <person name="Vanavichit A."/>
            <person name="de Mattos Luiz.A.T."/>
            <person name="Zimmer P.D."/>
            <person name="Malone G."/>
            <person name="Dellagostin O."/>
            <person name="de Oliveira A.C."/>
            <person name="Bevan M."/>
            <person name="Bancroft I."/>
            <person name="Minx P."/>
            <person name="Cordum H."/>
            <person name="Wilson R."/>
            <person name="Cheng Z."/>
            <person name="Jin W."/>
            <person name="Jiang J."/>
            <person name="Leong S.A."/>
            <person name="Iwama H."/>
            <person name="Gojobori T."/>
            <person name="Itoh T."/>
            <person name="Niimura Y."/>
            <person name="Fujii Y."/>
            <person name="Habara T."/>
            <person name="Sakai H."/>
            <person name="Sato Y."/>
            <person name="Wilson G."/>
            <person name="Kumar K."/>
            <person name="McCouch S."/>
            <person name="Juretic N."/>
            <person name="Hoen D."/>
            <person name="Wright S."/>
            <person name="Bruskiewich R."/>
            <person name="Bureau T."/>
            <person name="Miyao A."/>
            <person name="Hirochika H."/>
            <person name="Nishikawa T."/>
            <person name="Kadowaki K."/>
            <person name="Sugiura M."/>
            <person name="Burr B."/>
            <person name="Sasaki T."/>
        </authorList>
    </citation>
    <scope>NUCLEOTIDE SEQUENCE [LARGE SCALE GENOMIC DNA]</scope>
    <source>
        <strain evidence="2">cv. Nipponbare</strain>
    </source>
</reference>
<organism evidence="1 2">
    <name type="scientific">Oryza sativa subsp. japonica</name>
    <name type="common">Rice</name>
    <dbReference type="NCBI Taxonomy" id="39947"/>
    <lineage>
        <taxon>Eukaryota</taxon>
        <taxon>Viridiplantae</taxon>
        <taxon>Streptophyta</taxon>
        <taxon>Embryophyta</taxon>
        <taxon>Tracheophyta</taxon>
        <taxon>Spermatophyta</taxon>
        <taxon>Magnoliopsida</taxon>
        <taxon>Liliopsida</taxon>
        <taxon>Poales</taxon>
        <taxon>Poaceae</taxon>
        <taxon>BOP clade</taxon>
        <taxon>Oryzoideae</taxon>
        <taxon>Oryzeae</taxon>
        <taxon>Oryzinae</taxon>
        <taxon>Oryza</taxon>
        <taxon>Oryza sativa</taxon>
    </lineage>
</organism>
<dbReference type="PaxDb" id="39947-A0A0P0VQ11"/>
<accession>A0A0P0VQ11</accession>
<dbReference type="EMBL" id="AP014958">
    <property type="protein sequence ID" value="BAS81108.1"/>
    <property type="molecule type" value="Genomic_DNA"/>
</dbReference>
<proteinExistence type="predicted"/>
<evidence type="ECO:0000313" key="1">
    <source>
        <dbReference type="EMBL" id="BAS81108.1"/>
    </source>
</evidence>
<protein>
    <submittedName>
        <fullName evidence="1">Os02g0770201 protein</fullName>
    </submittedName>
</protein>
<evidence type="ECO:0000313" key="2">
    <source>
        <dbReference type="Proteomes" id="UP000059680"/>
    </source>
</evidence>
<name>A0A0P0VQ11_ORYSJ</name>
<keyword evidence="2" id="KW-1185">Reference proteome</keyword>